<dbReference type="InterPro" id="IPR002306">
    <property type="entry name" value="Trp-tRNA-ligase"/>
</dbReference>
<protein>
    <recommendedName>
        <fullName evidence="2 8">Tryptophan--tRNA ligase</fullName>
        <ecNumber evidence="2 8">6.1.1.2</ecNumber>
    </recommendedName>
</protein>
<evidence type="ECO:0000256" key="4">
    <source>
        <dbReference type="ARBA" id="ARBA00022741"/>
    </source>
</evidence>
<dbReference type="SUPFAM" id="SSF52374">
    <property type="entry name" value="Nucleotidylyl transferase"/>
    <property type="match status" value="1"/>
</dbReference>
<dbReference type="CDD" id="cd04332">
    <property type="entry name" value="YbaK_like"/>
    <property type="match status" value="1"/>
</dbReference>
<feature type="domain" description="YbaK/aminoacyl-tRNA synthetase-associated" evidence="10">
    <location>
        <begin position="32"/>
        <end position="151"/>
    </location>
</feature>
<dbReference type="InterPro" id="IPR050203">
    <property type="entry name" value="Trp-tRNA_synthetase"/>
</dbReference>
<name>A0A2M7BSV8_9BACT</name>
<dbReference type="Pfam" id="PF04073">
    <property type="entry name" value="tRNA_edit"/>
    <property type="match status" value="1"/>
</dbReference>
<dbReference type="InterPro" id="IPR007214">
    <property type="entry name" value="YbaK/aa-tRNA-synth-assoc-dom"/>
</dbReference>
<dbReference type="Pfam" id="PF00579">
    <property type="entry name" value="tRNA-synt_1b"/>
    <property type="match status" value="1"/>
</dbReference>
<keyword evidence="5 9" id="KW-0067">ATP-binding</keyword>
<comment type="caution">
    <text evidence="11">The sequence shown here is derived from an EMBL/GenBank/DDBJ whole genome shotgun (WGS) entry which is preliminary data.</text>
</comment>
<organism evidence="11 12">
    <name type="scientific">Candidatus Roizmanbacteria bacterium CG03_land_8_20_14_0_80_39_12</name>
    <dbReference type="NCBI Taxonomy" id="1974847"/>
    <lineage>
        <taxon>Bacteria</taxon>
        <taxon>Candidatus Roizmaniibacteriota</taxon>
    </lineage>
</organism>
<keyword evidence="4 9" id="KW-0547">Nucleotide-binding</keyword>
<dbReference type="InterPro" id="IPR036754">
    <property type="entry name" value="YbaK/aa-tRNA-synt-asso_dom_sf"/>
</dbReference>
<dbReference type="PANTHER" id="PTHR43766">
    <property type="entry name" value="TRYPTOPHAN--TRNA LIGASE, MITOCHONDRIAL"/>
    <property type="match status" value="1"/>
</dbReference>
<evidence type="ECO:0000256" key="5">
    <source>
        <dbReference type="ARBA" id="ARBA00022840"/>
    </source>
</evidence>
<dbReference type="InterPro" id="IPR014729">
    <property type="entry name" value="Rossmann-like_a/b/a_fold"/>
</dbReference>
<dbReference type="Gene3D" id="3.90.960.10">
    <property type="entry name" value="YbaK/aminoacyl-tRNA synthetase-associated domain"/>
    <property type="match status" value="1"/>
</dbReference>
<dbReference type="GO" id="GO:0004830">
    <property type="term" value="F:tryptophan-tRNA ligase activity"/>
    <property type="evidence" value="ECO:0007669"/>
    <property type="project" value="UniProtKB-UniRule"/>
</dbReference>
<dbReference type="CDD" id="cd00806">
    <property type="entry name" value="TrpRS_core"/>
    <property type="match status" value="1"/>
</dbReference>
<dbReference type="PRINTS" id="PR01039">
    <property type="entry name" value="TRNASYNTHTRP"/>
</dbReference>
<keyword evidence="3 9" id="KW-0436">Ligase</keyword>
<evidence type="ECO:0000256" key="6">
    <source>
        <dbReference type="ARBA" id="ARBA00022917"/>
    </source>
</evidence>
<evidence type="ECO:0000256" key="3">
    <source>
        <dbReference type="ARBA" id="ARBA00022598"/>
    </source>
</evidence>
<accession>A0A2M7BSV8</accession>
<sequence length="497" mass="56111">MLKLNKPMIDKKVLEYSETLKKLGIEHTIVEHPHLVAVEDVLKYCNLTFADGASTLVFKVDNGYIAVIRRDDCKIDLKRLQKLAGTKLLKMATNEEFSELTKLEPGAARIYIPEVQKTFIDGKVMERDFVQAGSGSFMCSIQYRVEDLVKLPKSAIVSLSELMIHDSKSGGSTSKKLVLSGIRATGRLHLGNYLGAVKGMLELQNGNHYKTLYMVADAHTVTTPYKIEELQKNRREVIIDYLSAGLDPEKSIIFQQAEVNEHFELAFYFSSVMSIARMQHLPTFKEKIKQHPQGSTMALLDYPVLMAADILVYKASLVPVGIDQEPHLEVAREIARKMNQLYGTDFPEPVRFATKGEYIPSLKGEGKMSKSVEGSYINLTDSKNIIQKKIRSIPTASIVGGEFTPGLKVLFKLVELYLPEKLENYKERFKKGSLMFSQMKDELAQTIYEDLKPFQEERARLEANPEYVDKVIREGAQKAKTIAQKTVKEVKEKMGLS</sequence>
<dbReference type="InterPro" id="IPR002305">
    <property type="entry name" value="aa-tRNA-synth_Ic"/>
</dbReference>
<evidence type="ECO:0000256" key="7">
    <source>
        <dbReference type="ARBA" id="ARBA00023146"/>
    </source>
</evidence>
<dbReference type="EMBL" id="PEVA01000090">
    <property type="protein sequence ID" value="PIV08550.1"/>
    <property type="molecule type" value="Genomic_DNA"/>
</dbReference>
<dbReference type="Proteomes" id="UP000230119">
    <property type="component" value="Unassembled WGS sequence"/>
</dbReference>
<dbReference type="Gene3D" id="3.40.50.620">
    <property type="entry name" value="HUPs"/>
    <property type="match status" value="1"/>
</dbReference>
<gene>
    <name evidence="11" type="primary">trpS</name>
    <name evidence="11" type="ORF">COS52_02090</name>
</gene>
<evidence type="ECO:0000256" key="2">
    <source>
        <dbReference type="ARBA" id="ARBA00013161"/>
    </source>
</evidence>
<proteinExistence type="inferred from homology"/>
<dbReference type="GO" id="GO:0006436">
    <property type="term" value="P:tryptophanyl-tRNA aminoacylation"/>
    <property type="evidence" value="ECO:0007669"/>
    <property type="project" value="UniProtKB-UniRule"/>
</dbReference>
<keyword evidence="6 9" id="KW-0648">Protein biosynthesis</keyword>
<dbReference type="NCBIfam" id="TIGR00233">
    <property type="entry name" value="trpS"/>
    <property type="match status" value="1"/>
</dbReference>
<evidence type="ECO:0000259" key="10">
    <source>
        <dbReference type="Pfam" id="PF04073"/>
    </source>
</evidence>
<reference evidence="12" key="1">
    <citation type="submission" date="2017-09" db="EMBL/GenBank/DDBJ databases">
        <title>Depth-based differentiation of microbial function through sediment-hosted aquifers and enrichment of novel symbionts in the deep terrestrial subsurface.</title>
        <authorList>
            <person name="Probst A.J."/>
            <person name="Ladd B."/>
            <person name="Jarett J.K."/>
            <person name="Geller-Mcgrath D.E."/>
            <person name="Sieber C.M.K."/>
            <person name="Emerson J.B."/>
            <person name="Anantharaman K."/>
            <person name="Thomas B.C."/>
            <person name="Malmstrom R."/>
            <person name="Stieglmeier M."/>
            <person name="Klingl A."/>
            <person name="Woyke T."/>
            <person name="Ryan C.M."/>
            <person name="Banfield J.F."/>
        </authorList>
    </citation>
    <scope>NUCLEOTIDE SEQUENCE [LARGE SCALE GENOMIC DNA]</scope>
</reference>
<dbReference type="AlphaFoldDB" id="A0A2M7BSV8"/>
<evidence type="ECO:0000256" key="8">
    <source>
        <dbReference type="NCBIfam" id="TIGR00233"/>
    </source>
</evidence>
<comment type="similarity">
    <text evidence="1 9">Belongs to the class-I aminoacyl-tRNA synthetase family.</text>
</comment>
<dbReference type="PANTHER" id="PTHR43766:SF1">
    <property type="entry name" value="TRYPTOPHAN--TRNA LIGASE, MITOCHONDRIAL"/>
    <property type="match status" value="1"/>
</dbReference>
<evidence type="ECO:0000256" key="1">
    <source>
        <dbReference type="ARBA" id="ARBA00005594"/>
    </source>
</evidence>
<dbReference type="EC" id="6.1.1.2" evidence="2 8"/>
<keyword evidence="7 9" id="KW-0030">Aminoacyl-tRNA synthetase</keyword>
<dbReference type="GO" id="GO:0005524">
    <property type="term" value="F:ATP binding"/>
    <property type="evidence" value="ECO:0007669"/>
    <property type="project" value="UniProtKB-KW"/>
</dbReference>
<dbReference type="GO" id="GO:0005737">
    <property type="term" value="C:cytoplasm"/>
    <property type="evidence" value="ECO:0007669"/>
    <property type="project" value="UniProtKB-UniRule"/>
</dbReference>
<dbReference type="GO" id="GO:0002161">
    <property type="term" value="F:aminoacyl-tRNA deacylase activity"/>
    <property type="evidence" value="ECO:0007669"/>
    <property type="project" value="InterPro"/>
</dbReference>
<dbReference type="Gene3D" id="1.10.240.10">
    <property type="entry name" value="Tyrosyl-Transfer RNA Synthetase"/>
    <property type="match status" value="1"/>
</dbReference>
<evidence type="ECO:0000313" key="12">
    <source>
        <dbReference type="Proteomes" id="UP000230119"/>
    </source>
</evidence>
<evidence type="ECO:0000256" key="9">
    <source>
        <dbReference type="RuleBase" id="RU363036"/>
    </source>
</evidence>
<dbReference type="SUPFAM" id="SSF55826">
    <property type="entry name" value="YbaK/ProRS associated domain"/>
    <property type="match status" value="1"/>
</dbReference>
<evidence type="ECO:0000313" key="11">
    <source>
        <dbReference type="EMBL" id="PIV08550.1"/>
    </source>
</evidence>